<organism evidence="3 4">
    <name type="scientific">Fontibacillus phaseoli</name>
    <dbReference type="NCBI Taxonomy" id="1416533"/>
    <lineage>
        <taxon>Bacteria</taxon>
        <taxon>Bacillati</taxon>
        <taxon>Bacillota</taxon>
        <taxon>Bacilli</taxon>
        <taxon>Bacillales</taxon>
        <taxon>Paenibacillaceae</taxon>
        <taxon>Fontibacillus</taxon>
    </lineage>
</organism>
<reference evidence="3 4" key="1">
    <citation type="submission" date="2018-07" db="EMBL/GenBank/DDBJ databases">
        <title>Genomic Encyclopedia of Type Strains, Phase III (KMG-III): the genomes of soil and plant-associated and newly described type strains.</title>
        <authorList>
            <person name="Whitman W."/>
        </authorList>
    </citation>
    <scope>NUCLEOTIDE SEQUENCE [LARGE SCALE GENOMIC DNA]</scope>
    <source>
        <strain evidence="3 4">CECT 8333</strain>
    </source>
</reference>
<gene>
    <name evidence="3" type="ORF">DFP94_104221</name>
</gene>
<feature type="compositionally biased region" description="Basic and acidic residues" evidence="1">
    <location>
        <begin position="53"/>
        <end position="62"/>
    </location>
</feature>
<dbReference type="Proteomes" id="UP000253090">
    <property type="component" value="Unassembled WGS sequence"/>
</dbReference>
<evidence type="ECO:0000313" key="3">
    <source>
        <dbReference type="EMBL" id="RCX19766.1"/>
    </source>
</evidence>
<sequence length="381" mass="41129">MMPAGRHRKGKRRFFRRTGRKRNLAGAKRVTRFSGRSTARSGKSGGSGLAARNRVENRDVEKNNPGAVLAEPSIEAEERDSFPDPGLPPEAAVPENAPVPALAEAEKAEAFDEGYRKGLYEGGEAKLGRLIPRYMILPEITLDEVLCVGLGNLSSFLVPLMTSAAVHQEIANALSSRKPYSLVRLGDGELLALAHDTVLPVEQVQREGPFLPYAGVNPPDHVGRDALAETLRHASLIGIPESRHPSFQGLLFPVLRHYDLDYRKLRLTSSTINYSLNEEGRLRQLMTGRRLLLIGNETPGLAGWLGARGFFVAGAVAPVDGIYGVDFAMKQAAKIDFDLALVSAGIAAVILCTRIAAELGKVAIDFGHLANKLISGEMALG</sequence>
<protein>
    <recommendedName>
        <fullName evidence="2">GT-D fold-like domain-containing protein</fullName>
    </recommendedName>
</protein>
<proteinExistence type="predicted"/>
<evidence type="ECO:0000259" key="2">
    <source>
        <dbReference type="Pfam" id="PF22882"/>
    </source>
</evidence>
<dbReference type="RefSeq" id="WP_245954811.1">
    <property type="nucleotide sequence ID" value="NZ_QPJW01000004.1"/>
</dbReference>
<comment type="caution">
    <text evidence="3">The sequence shown here is derived from an EMBL/GenBank/DDBJ whole genome shotgun (WGS) entry which is preliminary data.</text>
</comment>
<name>A0A369BGS3_9BACL</name>
<dbReference type="InterPro" id="IPR055171">
    <property type="entry name" value="GT-D-like"/>
</dbReference>
<dbReference type="EMBL" id="QPJW01000004">
    <property type="protein sequence ID" value="RCX19766.1"/>
    <property type="molecule type" value="Genomic_DNA"/>
</dbReference>
<dbReference type="NCBIfam" id="NF040628">
    <property type="entry name" value="GT-D_rel"/>
    <property type="match status" value="1"/>
</dbReference>
<evidence type="ECO:0000256" key="1">
    <source>
        <dbReference type="SAM" id="MobiDB-lite"/>
    </source>
</evidence>
<dbReference type="AlphaFoldDB" id="A0A369BGS3"/>
<feature type="compositionally biased region" description="Basic residues" evidence="1">
    <location>
        <begin position="1"/>
        <end position="23"/>
    </location>
</feature>
<dbReference type="Pfam" id="PF22882">
    <property type="entry name" value="GT-D-like"/>
    <property type="match status" value="1"/>
</dbReference>
<feature type="region of interest" description="Disordered" evidence="1">
    <location>
        <begin position="1"/>
        <end position="87"/>
    </location>
</feature>
<accession>A0A369BGS3</accession>
<feature type="domain" description="GT-D fold-like" evidence="2">
    <location>
        <begin position="162"/>
        <end position="373"/>
    </location>
</feature>
<evidence type="ECO:0000313" key="4">
    <source>
        <dbReference type="Proteomes" id="UP000253090"/>
    </source>
</evidence>
<dbReference type="InterPro" id="IPR049785">
    <property type="entry name" value="GT-D-like_firm"/>
</dbReference>
<keyword evidence="4" id="KW-1185">Reference proteome</keyword>